<protein>
    <submittedName>
        <fullName evidence="2">Zinc-ribbon domain containing protein</fullName>
    </submittedName>
</protein>
<dbReference type="RefSeq" id="WP_380025315.1">
    <property type="nucleotide sequence ID" value="NZ_JBHSHC010000056.1"/>
</dbReference>
<comment type="caution">
    <text evidence="2">The sequence shown here is derived from an EMBL/GenBank/DDBJ whole genome shotgun (WGS) entry which is preliminary data.</text>
</comment>
<dbReference type="SUPFAM" id="SSF81301">
    <property type="entry name" value="Nucleotidyltransferase"/>
    <property type="match status" value="1"/>
</dbReference>
<reference evidence="3" key="1">
    <citation type="journal article" date="2019" name="Int. J. Syst. Evol. Microbiol.">
        <title>The Global Catalogue of Microorganisms (GCM) 10K type strain sequencing project: providing services to taxonomists for standard genome sequencing and annotation.</title>
        <authorList>
            <consortium name="The Broad Institute Genomics Platform"/>
            <consortium name="The Broad Institute Genome Sequencing Center for Infectious Disease"/>
            <person name="Wu L."/>
            <person name="Ma J."/>
        </authorList>
    </citation>
    <scope>NUCLEOTIDE SEQUENCE [LARGE SCALE GENOMIC DNA]</scope>
    <source>
        <strain evidence="3">WYCCWR 12678</strain>
    </source>
</reference>
<dbReference type="Gene3D" id="3.30.460.10">
    <property type="entry name" value="Beta Polymerase, domain 2"/>
    <property type="match status" value="1"/>
</dbReference>
<sequence length="214" mass="25280">MNNRNRYLRAAQNFANKAKNLTSVQEVVLCGSMASGDPYPEDIDLAVVLSHLDELPQLARYCRQISSTTHAWEVFVFDNGRKYLGRICHKRECPGPYPCNAKDCGKTPRLYHIWGFRFDPTQFLAPELKVLWNRNQESVLLSWRKELNLKAPRVKTYQPIRLKCWECGARFIFEPSEQKYFEKRGWEEPKRCPSCREKKWFRNMGIDPDLTWED</sequence>
<dbReference type="InterPro" id="IPR025306">
    <property type="entry name" value="Zn-bnd_dom_prob"/>
</dbReference>
<name>A0ABV9Q413_9BACL</name>
<feature type="domain" description="Probable zinc-binding" evidence="1">
    <location>
        <begin position="161"/>
        <end position="199"/>
    </location>
</feature>
<keyword evidence="3" id="KW-1185">Reference proteome</keyword>
<evidence type="ECO:0000259" key="1">
    <source>
        <dbReference type="Pfam" id="PF13451"/>
    </source>
</evidence>
<gene>
    <name evidence="2" type="ORF">ACFO8Q_08440</name>
</gene>
<dbReference type="Pfam" id="PF13451">
    <property type="entry name" value="zf_Tbcl"/>
    <property type="match status" value="1"/>
</dbReference>
<dbReference type="Proteomes" id="UP001596002">
    <property type="component" value="Unassembled WGS sequence"/>
</dbReference>
<accession>A0ABV9Q413</accession>
<dbReference type="InterPro" id="IPR043519">
    <property type="entry name" value="NT_sf"/>
</dbReference>
<dbReference type="EMBL" id="JBHSHC010000056">
    <property type="protein sequence ID" value="MFC4767390.1"/>
    <property type="molecule type" value="Genomic_DNA"/>
</dbReference>
<evidence type="ECO:0000313" key="3">
    <source>
        <dbReference type="Proteomes" id="UP001596002"/>
    </source>
</evidence>
<organism evidence="2 3">
    <name type="scientific">Effusibacillus consociatus</name>
    <dbReference type="NCBI Taxonomy" id="1117041"/>
    <lineage>
        <taxon>Bacteria</taxon>
        <taxon>Bacillati</taxon>
        <taxon>Bacillota</taxon>
        <taxon>Bacilli</taxon>
        <taxon>Bacillales</taxon>
        <taxon>Alicyclobacillaceae</taxon>
        <taxon>Effusibacillus</taxon>
    </lineage>
</organism>
<proteinExistence type="predicted"/>
<evidence type="ECO:0000313" key="2">
    <source>
        <dbReference type="EMBL" id="MFC4767390.1"/>
    </source>
</evidence>